<dbReference type="InterPro" id="IPR010964">
    <property type="entry name" value="M20A_pepV-rel"/>
</dbReference>
<evidence type="ECO:0000256" key="7">
    <source>
        <dbReference type="ARBA" id="ARBA00022997"/>
    </source>
</evidence>
<comment type="caution">
    <text evidence="9">The sequence shown here is derived from an EMBL/GenBank/DDBJ whole genome shotgun (WGS) entry which is preliminary data.</text>
</comment>
<organism evidence="9 10">
    <name type="scientific">Candidatus Borkfalkia faecigallinarum</name>
    <dbReference type="NCBI Taxonomy" id="2838509"/>
    <lineage>
        <taxon>Bacteria</taxon>
        <taxon>Bacillati</taxon>
        <taxon>Bacillota</taxon>
        <taxon>Clostridia</taxon>
        <taxon>Christensenellales</taxon>
        <taxon>Christensenellaceae</taxon>
        <taxon>Candidatus Borkfalkia</taxon>
    </lineage>
</organism>
<keyword evidence="8" id="KW-0482">Metalloprotease</keyword>
<evidence type="ECO:0000256" key="2">
    <source>
        <dbReference type="ARBA" id="ARBA00006247"/>
    </source>
</evidence>
<comment type="cofactor">
    <cofactor evidence="1">
        <name>Zn(2+)</name>
        <dbReference type="ChEBI" id="CHEBI:29105"/>
    </cofactor>
</comment>
<evidence type="ECO:0000256" key="5">
    <source>
        <dbReference type="ARBA" id="ARBA00022801"/>
    </source>
</evidence>
<dbReference type="GO" id="GO:0006526">
    <property type="term" value="P:L-arginine biosynthetic process"/>
    <property type="evidence" value="ECO:0007669"/>
    <property type="project" value="TreeGrafter"/>
</dbReference>
<dbReference type="InterPro" id="IPR050072">
    <property type="entry name" value="Peptidase_M20A"/>
</dbReference>
<dbReference type="PANTHER" id="PTHR43808">
    <property type="entry name" value="ACETYLORNITHINE DEACETYLASE"/>
    <property type="match status" value="1"/>
</dbReference>
<reference evidence="9" key="2">
    <citation type="submission" date="2021-04" db="EMBL/GenBank/DDBJ databases">
        <authorList>
            <person name="Gilroy R."/>
        </authorList>
    </citation>
    <scope>NUCLEOTIDE SEQUENCE</scope>
    <source>
        <strain evidence="9">26628</strain>
    </source>
</reference>
<dbReference type="SUPFAM" id="SSF55031">
    <property type="entry name" value="Bacterial exopeptidase dimerisation domain"/>
    <property type="match status" value="1"/>
</dbReference>
<keyword evidence="5 9" id="KW-0378">Hydrolase</keyword>
<keyword evidence="6" id="KW-0862">Zinc</keyword>
<evidence type="ECO:0000256" key="6">
    <source>
        <dbReference type="ARBA" id="ARBA00022833"/>
    </source>
</evidence>
<dbReference type="GO" id="GO:0016805">
    <property type="term" value="F:dipeptidase activity"/>
    <property type="evidence" value="ECO:0007669"/>
    <property type="project" value="UniProtKB-KW"/>
</dbReference>
<dbReference type="EC" id="3.4.13.-" evidence="9"/>
<dbReference type="GO" id="GO:0008237">
    <property type="term" value="F:metallopeptidase activity"/>
    <property type="evidence" value="ECO:0007669"/>
    <property type="project" value="UniProtKB-KW"/>
</dbReference>
<dbReference type="Gene3D" id="3.30.70.360">
    <property type="match status" value="2"/>
</dbReference>
<dbReference type="InterPro" id="IPR001261">
    <property type="entry name" value="ArgE/DapE_CS"/>
</dbReference>
<protein>
    <submittedName>
        <fullName evidence="9">Sapep family Mn(2+)-dependent dipeptidase</fullName>
        <ecNumber evidence="9">3.4.13.-</ecNumber>
    </submittedName>
</protein>
<comment type="similarity">
    <text evidence="2">Belongs to the peptidase M20A family.</text>
</comment>
<dbReference type="NCBIfam" id="TIGR01887">
    <property type="entry name" value="dipeptidaselike"/>
    <property type="match status" value="1"/>
</dbReference>
<reference evidence="9" key="1">
    <citation type="journal article" date="2021" name="PeerJ">
        <title>Extensive microbial diversity within the chicken gut microbiome revealed by metagenomics and culture.</title>
        <authorList>
            <person name="Gilroy R."/>
            <person name="Ravi A."/>
            <person name="Getino M."/>
            <person name="Pursley I."/>
            <person name="Horton D.L."/>
            <person name="Alikhan N.F."/>
            <person name="Baker D."/>
            <person name="Gharbi K."/>
            <person name="Hall N."/>
            <person name="Watson M."/>
            <person name="Adriaenssens E.M."/>
            <person name="Foster-Nyarko E."/>
            <person name="Jarju S."/>
            <person name="Secka A."/>
            <person name="Antonio M."/>
            <person name="Oren A."/>
            <person name="Chaudhuri R.R."/>
            <person name="La Ragione R."/>
            <person name="Hildebrand F."/>
            <person name="Pallen M.J."/>
        </authorList>
    </citation>
    <scope>NUCLEOTIDE SEQUENCE</scope>
    <source>
        <strain evidence="9">26628</strain>
    </source>
</reference>
<dbReference type="EMBL" id="DXFD01000052">
    <property type="protein sequence ID" value="HIX46697.1"/>
    <property type="molecule type" value="Genomic_DNA"/>
</dbReference>
<evidence type="ECO:0000256" key="4">
    <source>
        <dbReference type="ARBA" id="ARBA00022723"/>
    </source>
</evidence>
<dbReference type="PANTHER" id="PTHR43808:SF31">
    <property type="entry name" value="N-ACETYL-L-CITRULLINE DEACETYLASE"/>
    <property type="match status" value="1"/>
</dbReference>
<dbReference type="GO" id="GO:0006508">
    <property type="term" value="P:proteolysis"/>
    <property type="evidence" value="ECO:0007669"/>
    <property type="project" value="UniProtKB-KW"/>
</dbReference>
<evidence type="ECO:0000256" key="8">
    <source>
        <dbReference type="ARBA" id="ARBA00023049"/>
    </source>
</evidence>
<keyword evidence="7 9" id="KW-0224">Dipeptidase</keyword>
<sequence>MHRDIESYLEACAGSIAELVRIDSSQADPLPGKPFGEGAAQALRRFLLLAESFGFATRNYDNYVGEVIFGSGEPFAILCHLDVVPAGSGWTHDPFGGEIADGKIYGRGATDDKGPAVICLYCLKALKDAGFAPARTIKLIAGCNEETGWKCIEHYNACAEMPKEGFSPDADFPVIYAEKGILHIRLDYPLADAPFTALRGGERENMVCDYARAEGAAFDPARGEKYGVAAEGDGIAAHGRAAHASTPEAGENALEKLLRYFAEESEGAARVAADLFDDRLGLRQLRDETGSLTLSPDVASYREGVLSVLADIRYPASMRREEILGRLEELGVPCTVLHAQAPLLSEKEGALVSTLRRVYEQETGQAAEPIAIGGGTYARALERGAAFGPEFPGEPSTIHQKDEYISLDNVRRLLRIYCAAIRALTEGEKKG</sequence>
<dbReference type="Proteomes" id="UP000824249">
    <property type="component" value="Unassembled WGS sequence"/>
</dbReference>
<gene>
    <name evidence="9" type="ORF">H9737_03290</name>
</gene>
<dbReference type="GO" id="GO:0008777">
    <property type="term" value="F:acetylornithine deacetylase activity"/>
    <property type="evidence" value="ECO:0007669"/>
    <property type="project" value="TreeGrafter"/>
</dbReference>
<dbReference type="SUPFAM" id="SSF53187">
    <property type="entry name" value="Zn-dependent exopeptidases"/>
    <property type="match status" value="1"/>
</dbReference>
<evidence type="ECO:0000256" key="1">
    <source>
        <dbReference type="ARBA" id="ARBA00001947"/>
    </source>
</evidence>
<keyword evidence="3" id="KW-0645">Protease</keyword>
<dbReference type="PROSITE" id="PS00759">
    <property type="entry name" value="ARGE_DAPE_CPG2_2"/>
    <property type="match status" value="1"/>
</dbReference>
<dbReference type="GO" id="GO:0008270">
    <property type="term" value="F:zinc ion binding"/>
    <property type="evidence" value="ECO:0007669"/>
    <property type="project" value="InterPro"/>
</dbReference>
<keyword evidence="4" id="KW-0479">Metal-binding</keyword>
<evidence type="ECO:0000313" key="9">
    <source>
        <dbReference type="EMBL" id="HIX46697.1"/>
    </source>
</evidence>
<proteinExistence type="inferred from homology"/>
<dbReference type="AlphaFoldDB" id="A0A9D1VUS2"/>
<accession>A0A9D1VUS2</accession>
<dbReference type="Pfam" id="PF01546">
    <property type="entry name" value="Peptidase_M20"/>
    <property type="match status" value="1"/>
</dbReference>
<evidence type="ECO:0000256" key="3">
    <source>
        <dbReference type="ARBA" id="ARBA00022670"/>
    </source>
</evidence>
<evidence type="ECO:0000313" key="10">
    <source>
        <dbReference type="Proteomes" id="UP000824249"/>
    </source>
</evidence>
<name>A0A9D1VUS2_9FIRM</name>
<dbReference type="InterPro" id="IPR036264">
    <property type="entry name" value="Bact_exopeptidase_dim_dom"/>
</dbReference>
<dbReference type="InterPro" id="IPR002933">
    <property type="entry name" value="Peptidase_M20"/>
</dbReference>
<dbReference type="Gene3D" id="3.40.630.10">
    <property type="entry name" value="Zn peptidases"/>
    <property type="match status" value="1"/>
</dbReference>